<dbReference type="EMBL" id="JAAIUW010000007">
    <property type="protein sequence ID" value="KAF7823425.1"/>
    <property type="molecule type" value="Genomic_DNA"/>
</dbReference>
<evidence type="ECO:0000313" key="9">
    <source>
        <dbReference type="Proteomes" id="UP000634136"/>
    </source>
</evidence>
<organism evidence="8 9">
    <name type="scientific">Senna tora</name>
    <dbReference type="NCBI Taxonomy" id="362788"/>
    <lineage>
        <taxon>Eukaryota</taxon>
        <taxon>Viridiplantae</taxon>
        <taxon>Streptophyta</taxon>
        <taxon>Embryophyta</taxon>
        <taxon>Tracheophyta</taxon>
        <taxon>Spermatophyta</taxon>
        <taxon>Magnoliopsida</taxon>
        <taxon>eudicotyledons</taxon>
        <taxon>Gunneridae</taxon>
        <taxon>Pentapetalae</taxon>
        <taxon>rosids</taxon>
        <taxon>fabids</taxon>
        <taxon>Fabales</taxon>
        <taxon>Fabaceae</taxon>
        <taxon>Caesalpinioideae</taxon>
        <taxon>Cassia clade</taxon>
        <taxon>Senna</taxon>
    </lineage>
</organism>
<dbReference type="OrthoDB" id="1921961at2759"/>
<dbReference type="AlphaFoldDB" id="A0A834TKF2"/>
<dbReference type="FunFam" id="2.170.150.80:FF:000008">
    <property type="entry name" value="NAC domain-containing protein 72-like"/>
    <property type="match status" value="1"/>
</dbReference>
<dbReference type="PROSITE" id="PS51005">
    <property type="entry name" value="NAC"/>
    <property type="match status" value="1"/>
</dbReference>
<evidence type="ECO:0000256" key="1">
    <source>
        <dbReference type="ARBA" id="ARBA00004123"/>
    </source>
</evidence>
<evidence type="ECO:0000259" key="7">
    <source>
        <dbReference type="PROSITE" id="PS51005"/>
    </source>
</evidence>
<keyword evidence="3" id="KW-0238">DNA-binding</keyword>
<name>A0A834TKF2_9FABA</name>
<comment type="subcellular location">
    <subcellularLocation>
        <location evidence="1">Nucleus</location>
    </subcellularLocation>
</comment>
<dbReference type="GO" id="GO:0006355">
    <property type="term" value="P:regulation of DNA-templated transcription"/>
    <property type="evidence" value="ECO:0007669"/>
    <property type="project" value="InterPro"/>
</dbReference>
<dbReference type="InterPro" id="IPR003441">
    <property type="entry name" value="NAC-dom"/>
</dbReference>
<dbReference type="Proteomes" id="UP000634136">
    <property type="component" value="Unassembled WGS sequence"/>
</dbReference>
<evidence type="ECO:0000256" key="4">
    <source>
        <dbReference type="ARBA" id="ARBA00023163"/>
    </source>
</evidence>
<sequence length="467" mass="51996">MEGDHAQVVVGSKFPPGFRFHPSDEELIVHYLQNKISSRPLPAFIIAEIDLYKYNPWELPKKAVFGEDEWYFFSPRERKYPNGMRPNRAAGRGYWKATGTDKGIVSRGGSKRIGVKKALVFYTGRPPKGNKTQWIMNEYRLVDTTNDNNKPSSRFKGSMRLDDWVLCRVRHKGYLSKTSCEDHCEPNLQTKTNEPRCEEIHPTDTNLEANLVTDYEYKDYRILASILVGEPVFPIQNISGLSFRGSKGKSFNSVYEEDSSKVNSHITIPSLESYFNPLNTKSYDDDDQYGNLICFNRKPSIDNKIDQGFNMNCNNQNQPQDGFDDSEDRVEKTETDQNFRTPSPKDRSKSDELPIKKSNSACRSTVELAEHVKRGDETDEAEAHDEHDGGGNLQPRGVVGVEPQHVGAATGSARDCAGAVSPASSAETAAAHTGGCSGGAAWSHDSGSRGGSISSRLRLRGTSRHGC</sequence>
<feature type="region of interest" description="Disordered" evidence="6">
    <location>
        <begin position="428"/>
        <end position="467"/>
    </location>
</feature>
<dbReference type="PANTHER" id="PTHR31719">
    <property type="entry name" value="NAC TRANSCRIPTION FACTOR 56"/>
    <property type="match status" value="1"/>
</dbReference>
<evidence type="ECO:0000256" key="5">
    <source>
        <dbReference type="ARBA" id="ARBA00023242"/>
    </source>
</evidence>
<dbReference type="SUPFAM" id="SSF101941">
    <property type="entry name" value="NAC domain"/>
    <property type="match status" value="1"/>
</dbReference>
<evidence type="ECO:0000256" key="2">
    <source>
        <dbReference type="ARBA" id="ARBA00023015"/>
    </source>
</evidence>
<keyword evidence="4" id="KW-0804">Transcription</keyword>
<comment type="caution">
    <text evidence="8">The sequence shown here is derived from an EMBL/GenBank/DDBJ whole genome shotgun (WGS) entry which is preliminary data.</text>
</comment>
<evidence type="ECO:0000256" key="6">
    <source>
        <dbReference type="SAM" id="MobiDB-lite"/>
    </source>
</evidence>
<gene>
    <name evidence="8" type="ORF">G2W53_021569</name>
</gene>
<proteinExistence type="predicted"/>
<dbReference type="GO" id="GO:0005634">
    <property type="term" value="C:nucleus"/>
    <property type="evidence" value="ECO:0007669"/>
    <property type="project" value="UniProtKB-SubCell"/>
</dbReference>
<feature type="compositionally biased region" description="Basic and acidic residues" evidence="6">
    <location>
        <begin position="329"/>
        <end position="355"/>
    </location>
</feature>
<feature type="region of interest" description="Disordered" evidence="6">
    <location>
        <begin position="306"/>
        <end position="398"/>
    </location>
</feature>
<dbReference type="Pfam" id="PF02365">
    <property type="entry name" value="NAM"/>
    <property type="match status" value="1"/>
</dbReference>
<evidence type="ECO:0000313" key="8">
    <source>
        <dbReference type="EMBL" id="KAF7823425.1"/>
    </source>
</evidence>
<accession>A0A834TKF2</accession>
<dbReference type="PANTHER" id="PTHR31719:SF157">
    <property type="entry name" value="NAC TRANSCRIPTION FACTOR-LIKE PROTEIN"/>
    <property type="match status" value="1"/>
</dbReference>
<dbReference type="InterPro" id="IPR036093">
    <property type="entry name" value="NAC_dom_sf"/>
</dbReference>
<dbReference type="GO" id="GO:0003677">
    <property type="term" value="F:DNA binding"/>
    <property type="evidence" value="ECO:0007669"/>
    <property type="project" value="UniProtKB-KW"/>
</dbReference>
<feature type="compositionally biased region" description="Polar residues" evidence="6">
    <location>
        <begin position="309"/>
        <end position="320"/>
    </location>
</feature>
<dbReference type="Gene3D" id="2.170.150.80">
    <property type="entry name" value="NAC domain"/>
    <property type="match status" value="1"/>
</dbReference>
<reference evidence="8" key="1">
    <citation type="submission" date="2020-09" db="EMBL/GenBank/DDBJ databases">
        <title>Genome-Enabled Discovery of Anthraquinone Biosynthesis in Senna tora.</title>
        <authorList>
            <person name="Kang S.-H."/>
            <person name="Pandey R.P."/>
            <person name="Lee C.-M."/>
            <person name="Sim J.-S."/>
            <person name="Jeong J.-T."/>
            <person name="Choi B.-S."/>
            <person name="Jung M."/>
            <person name="Ginzburg D."/>
            <person name="Zhao K."/>
            <person name="Won S.Y."/>
            <person name="Oh T.-J."/>
            <person name="Yu Y."/>
            <person name="Kim N.-H."/>
            <person name="Lee O.R."/>
            <person name="Lee T.-H."/>
            <person name="Bashyal P."/>
            <person name="Kim T.-S."/>
            <person name="Lee W.-H."/>
            <person name="Kawkins C."/>
            <person name="Kim C.-K."/>
            <person name="Kim J.S."/>
            <person name="Ahn B.O."/>
            <person name="Rhee S.Y."/>
            <person name="Sohng J.K."/>
        </authorList>
    </citation>
    <scope>NUCLEOTIDE SEQUENCE</scope>
    <source>
        <tissue evidence="8">Leaf</tissue>
    </source>
</reference>
<protein>
    <submittedName>
        <fullName evidence="8">NAC domain-containing protein 68</fullName>
    </submittedName>
</protein>
<keyword evidence="2" id="KW-0805">Transcription regulation</keyword>
<keyword evidence="5" id="KW-0539">Nucleus</keyword>
<evidence type="ECO:0000256" key="3">
    <source>
        <dbReference type="ARBA" id="ARBA00023125"/>
    </source>
</evidence>
<feature type="compositionally biased region" description="Basic residues" evidence="6">
    <location>
        <begin position="457"/>
        <end position="467"/>
    </location>
</feature>
<keyword evidence="9" id="KW-1185">Reference proteome</keyword>
<feature type="domain" description="NAC" evidence="7">
    <location>
        <begin position="14"/>
        <end position="172"/>
    </location>
</feature>